<dbReference type="RefSeq" id="XP_010511211.1">
    <property type="nucleotide sequence ID" value="XM_010512909.1"/>
</dbReference>
<dbReference type="PANTHER" id="PTHR48407:SF1">
    <property type="entry name" value="CRANIOFACIAL DEVELOPMENT PROTEIN 1"/>
    <property type="match status" value="1"/>
</dbReference>
<evidence type="ECO:0000259" key="2">
    <source>
        <dbReference type="PROSITE" id="PS51279"/>
    </source>
</evidence>
<dbReference type="PANTHER" id="PTHR48407">
    <property type="entry name" value="CRANIOFACIAL DEVELOPMENT PROTEIN 1"/>
    <property type="match status" value="1"/>
</dbReference>
<organism evidence="3 5">
    <name type="scientific">Camelina sativa</name>
    <name type="common">False flax</name>
    <name type="synonym">Myagrum sativum</name>
    <dbReference type="NCBI Taxonomy" id="90675"/>
    <lineage>
        <taxon>Eukaryota</taxon>
        <taxon>Viridiplantae</taxon>
        <taxon>Streptophyta</taxon>
        <taxon>Embryophyta</taxon>
        <taxon>Tracheophyta</taxon>
        <taxon>Spermatophyta</taxon>
        <taxon>Magnoliopsida</taxon>
        <taxon>eudicotyledons</taxon>
        <taxon>Gunneridae</taxon>
        <taxon>Pentapetalae</taxon>
        <taxon>rosids</taxon>
        <taxon>malvids</taxon>
        <taxon>Brassicales</taxon>
        <taxon>Brassicaceae</taxon>
        <taxon>Camelineae</taxon>
        <taxon>Camelina</taxon>
    </lineage>
</organism>
<accession>A0ABM0Z6R5</accession>
<dbReference type="PROSITE" id="PS51279">
    <property type="entry name" value="BCNT_C"/>
    <property type="match status" value="1"/>
</dbReference>
<feature type="region of interest" description="Disordered" evidence="1">
    <location>
        <begin position="140"/>
        <end position="159"/>
    </location>
</feature>
<dbReference type="InterPro" id="IPR027124">
    <property type="entry name" value="Swc5/CFDP1/2"/>
</dbReference>
<dbReference type="InterPro" id="IPR011421">
    <property type="entry name" value="BCNT-C"/>
</dbReference>
<sequence length="242" mass="26654">MGSHEQSAEQSGTSSVVSKKVSEIWQRMNEGVPNKRFNFVASTALPATKPANNNWKSYLGVDGKKKKDHCVSNVAKEDSVLNHTCSEEAKSIAAAALAAVRNATATAAAASSRGKIEITEVKDFAGQEIEVKRLVEADSKEALDRGNKGSSASSSAAPSAVDAVLEQIKKKQKLSVLDKTKKDWGEYKEENKGVEDELDKYKKSSDKYLDKVSFLERADYRQFEKERDARLALQSKRRHDDV</sequence>
<feature type="compositionally biased region" description="Low complexity" evidence="1">
    <location>
        <begin position="150"/>
        <end position="159"/>
    </location>
</feature>
<proteinExistence type="predicted"/>
<dbReference type="RefSeq" id="XP_010511212.1">
    <property type="nucleotide sequence ID" value="XM_010512910.2"/>
</dbReference>
<evidence type="ECO:0000313" key="5">
    <source>
        <dbReference type="RefSeq" id="XP_010511212.1"/>
    </source>
</evidence>
<keyword evidence="3" id="KW-1185">Reference proteome</keyword>
<name>A0ABM0Z6R5_CAMSA</name>
<reference evidence="3" key="1">
    <citation type="journal article" date="1997" name="Nucleic Acids Res.">
        <title>tRNAscan-SE: a program for improved detection of transfer RNA genes in genomic sequence.</title>
        <authorList>
            <person name="Lowe T.M."/>
            <person name="Eddy S.R."/>
        </authorList>
    </citation>
    <scope>NUCLEOTIDE SEQUENCE [LARGE SCALE GENOMIC DNA]</scope>
    <source>
        <strain evidence="3">r\DH55</strain>
    </source>
</reference>
<evidence type="ECO:0000256" key="1">
    <source>
        <dbReference type="SAM" id="MobiDB-lite"/>
    </source>
</evidence>
<dbReference type="Proteomes" id="UP000694864">
    <property type="component" value="Chromosome 5"/>
</dbReference>
<evidence type="ECO:0000313" key="4">
    <source>
        <dbReference type="RefSeq" id="XP_010511211.1"/>
    </source>
</evidence>
<feature type="domain" description="BCNT-C" evidence="2">
    <location>
        <begin position="155"/>
        <end position="236"/>
    </location>
</feature>
<dbReference type="Pfam" id="PF07572">
    <property type="entry name" value="BCNT"/>
    <property type="match status" value="1"/>
</dbReference>
<reference evidence="3" key="2">
    <citation type="journal article" date="2014" name="Nat. Commun.">
        <title>The emerging biofuel crop Camelina sativa retains a highly undifferentiated hexaploid genome structure.</title>
        <authorList>
            <person name="Kagale S."/>
            <person name="Koh C."/>
            <person name="Nixon J."/>
            <person name="Bollina V."/>
            <person name="Clarke W.E."/>
            <person name="Tuteja R."/>
            <person name="Spillane C."/>
            <person name="Robinson S.J."/>
            <person name="Links M.G."/>
            <person name="Clarke C."/>
            <person name="Higgins E.E."/>
            <person name="Huebert T."/>
            <person name="Sharpe A.G."/>
            <person name="Parkin I.A."/>
        </authorList>
    </citation>
    <scope>NUCLEOTIDE SEQUENCE [LARGE SCALE GENOMIC DNA]</scope>
    <source>
        <strain evidence="3">r\DH55</strain>
    </source>
</reference>
<reference evidence="4 5" key="3">
    <citation type="submission" date="2025-05" db="UniProtKB">
        <authorList>
            <consortium name="RefSeq"/>
        </authorList>
    </citation>
    <scope>IDENTIFICATION</scope>
    <source>
        <tissue evidence="4 5">Leaf</tissue>
    </source>
</reference>
<gene>
    <name evidence="4 5" type="primary">LOC104787340</name>
</gene>
<protein>
    <submittedName>
        <fullName evidence="4 5">Craniofacial development protein 1-like</fullName>
    </submittedName>
</protein>
<dbReference type="GeneID" id="104787340"/>
<evidence type="ECO:0000313" key="3">
    <source>
        <dbReference type="Proteomes" id="UP000694864"/>
    </source>
</evidence>